<dbReference type="EMBL" id="OY731398">
    <property type="protein sequence ID" value="CAJ1922166.1"/>
    <property type="molecule type" value="Genomic_DNA"/>
</dbReference>
<reference evidence="1" key="1">
    <citation type="submission" date="2023-10" db="EMBL/GenBank/DDBJ databases">
        <authorList>
            <person name="Domelevo Entfellner J.-B."/>
        </authorList>
    </citation>
    <scope>NUCLEOTIDE SEQUENCE</scope>
</reference>
<dbReference type="Gramene" id="rna-AYBTSS11_LOCUS3821">
    <property type="protein sequence ID" value="CAJ1922166.1"/>
    <property type="gene ID" value="gene-AYBTSS11_LOCUS3821"/>
</dbReference>
<keyword evidence="2" id="KW-1185">Reference proteome</keyword>
<evidence type="ECO:0000313" key="1">
    <source>
        <dbReference type="EMBL" id="CAJ1922166.1"/>
    </source>
</evidence>
<name>A0AA86RZ82_9FABA</name>
<dbReference type="Proteomes" id="UP001189624">
    <property type="component" value="Chromosome 1"/>
</dbReference>
<dbReference type="AlphaFoldDB" id="A0AA86RZ82"/>
<gene>
    <name evidence="1" type="ORF">AYBTSS11_LOCUS3821</name>
</gene>
<accession>A0AA86RZ82</accession>
<organism evidence="1 2">
    <name type="scientific">Sphenostylis stenocarpa</name>
    <dbReference type="NCBI Taxonomy" id="92480"/>
    <lineage>
        <taxon>Eukaryota</taxon>
        <taxon>Viridiplantae</taxon>
        <taxon>Streptophyta</taxon>
        <taxon>Embryophyta</taxon>
        <taxon>Tracheophyta</taxon>
        <taxon>Spermatophyta</taxon>
        <taxon>Magnoliopsida</taxon>
        <taxon>eudicotyledons</taxon>
        <taxon>Gunneridae</taxon>
        <taxon>Pentapetalae</taxon>
        <taxon>rosids</taxon>
        <taxon>fabids</taxon>
        <taxon>Fabales</taxon>
        <taxon>Fabaceae</taxon>
        <taxon>Papilionoideae</taxon>
        <taxon>50 kb inversion clade</taxon>
        <taxon>NPAAA clade</taxon>
        <taxon>indigoferoid/millettioid clade</taxon>
        <taxon>Phaseoleae</taxon>
        <taxon>Sphenostylis</taxon>
    </lineage>
</organism>
<evidence type="ECO:0000313" key="2">
    <source>
        <dbReference type="Proteomes" id="UP001189624"/>
    </source>
</evidence>
<sequence>MVSVFRSGKGIAAHTFCSVDYKREMRRKRSRDHDHVTFASMKGGYVKEFPSKICK</sequence>
<proteinExistence type="predicted"/>
<protein>
    <submittedName>
        <fullName evidence="1">Uncharacterized protein</fullName>
    </submittedName>
</protein>